<dbReference type="PROSITE" id="PS50297">
    <property type="entry name" value="ANK_REP_REGION"/>
    <property type="match status" value="1"/>
</dbReference>
<evidence type="ECO:0000256" key="4">
    <source>
        <dbReference type="SAM" id="MobiDB-lite"/>
    </source>
</evidence>
<dbReference type="Gene3D" id="1.25.40.20">
    <property type="entry name" value="Ankyrin repeat-containing domain"/>
    <property type="match status" value="1"/>
</dbReference>
<dbReference type="AlphaFoldDB" id="A0ABD3QRD3"/>
<reference evidence="5 6" key="1">
    <citation type="journal article" date="2020" name="G3 (Bethesda)">
        <title>Improved Reference Genome for Cyclotella cryptica CCMP332, a Model for Cell Wall Morphogenesis, Salinity Adaptation, and Lipid Production in Diatoms (Bacillariophyta).</title>
        <authorList>
            <person name="Roberts W.R."/>
            <person name="Downey K.M."/>
            <person name="Ruck E.C."/>
            <person name="Traller J.C."/>
            <person name="Alverson A.J."/>
        </authorList>
    </citation>
    <scope>NUCLEOTIDE SEQUENCE [LARGE SCALE GENOMIC DNA]</scope>
    <source>
        <strain evidence="5 6">CCMP332</strain>
    </source>
</reference>
<feature type="region of interest" description="Disordered" evidence="4">
    <location>
        <begin position="453"/>
        <end position="487"/>
    </location>
</feature>
<dbReference type="PANTHER" id="PTHR24153:SF8">
    <property type="entry name" value="FORKED, ISOFORM F"/>
    <property type="match status" value="1"/>
</dbReference>
<evidence type="ECO:0000313" key="6">
    <source>
        <dbReference type="Proteomes" id="UP001516023"/>
    </source>
</evidence>
<dbReference type="Proteomes" id="UP001516023">
    <property type="component" value="Unassembled WGS sequence"/>
</dbReference>
<feature type="repeat" description="ANK" evidence="3">
    <location>
        <begin position="263"/>
        <end position="284"/>
    </location>
</feature>
<protein>
    <submittedName>
        <fullName evidence="5">Uncharacterized protein</fullName>
    </submittedName>
</protein>
<name>A0ABD3QRD3_9STRA</name>
<dbReference type="SUPFAM" id="SSF48403">
    <property type="entry name" value="Ankyrin repeat"/>
    <property type="match status" value="1"/>
</dbReference>
<keyword evidence="2 3" id="KW-0040">ANK repeat</keyword>
<dbReference type="PANTHER" id="PTHR24153">
    <property type="entry name" value="ESPIN"/>
    <property type="match status" value="1"/>
</dbReference>
<sequence>MAITPATASNVSSESKTRHTHQFMKQSSSVTNTTHRSSIFTRSSNNETSLRSTGFKNMSSGYNAERDPVLRRGNNGTPTAPTIDFVLCESRVVPAPVFLGATSEAAVRGPIAQEGQQALRSRPMVASSKAHLEPRFCRRRRGHPGDELRYRQEFELRRKHSLNNELIQNPNSRRPSYGSRNGERLSFAGKESAAAAAVIKAAAAAAMLEEGSKSEDCSDNADMTSGENILHDVCRHNPPLDVIELLLTALRHRRGITCARDDDGRTPLHVAAASGASSVVVDALAMADPVPASMGDGDNRSPLHLAVKFLAYKERSEQHSQALPRLRSTSSRASKIAAIRKGKRKNRNNNSNTSILLIEKELCEARQIVMILKNAMITYPGQIDFKDEDNTGFAPLDYAIDGSITDQTLLRLLIRRNTSQHLCLKSTPMAETSHMSRKTRHCFIATFTKQSSALSNESSHRRRRGSTRSRSSVSTRHSFKSQDSTVLKKIEEEEMSARRHRINRINAKSEKMRVEEGLFDAFGIEESDTLEQLVMVADDQSYPEQHSLEPSSQISLEELRESNESFHSDDKPPNPCCVSGKEVVKNSVHSGLNTSTTTQGHSRNTVHLRQDPKSTAVIKQMSDEEMYNLHLQAYLDDTIGELMGDLKYCDDLEFLYDDPDEIDMCEYSDEKDAEQHTDNHIPKDHRVPIFEICVANHMKDGSSIQFDECSEITCR</sequence>
<feature type="region of interest" description="Disordered" evidence="4">
    <location>
        <begin position="541"/>
        <end position="574"/>
    </location>
</feature>
<feature type="region of interest" description="Disordered" evidence="4">
    <location>
        <begin position="1"/>
        <end position="76"/>
    </location>
</feature>
<keyword evidence="6" id="KW-1185">Reference proteome</keyword>
<dbReference type="PROSITE" id="PS50088">
    <property type="entry name" value="ANK_REPEAT"/>
    <property type="match status" value="1"/>
</dbReference>
<feature type="compositionally biased region" description="Polar residues" evidence="4">
    <location>
        <begin position="23"/>
        <end position="62"/>
    </location>
</feature>
<evidence type="ECO:0000256" key="3">
    <source>
        <dbReference type="PROSITE-ProRule" id="PRU00023"/>
    </source>
</evidence>
<evidence type="ECO:0000313" key="5">
    <source>
        <dbReference type="EMBL" id="KAL3802960.1"/>
    </source>
</evidence>
<comment type="caution">
    <text evidence="5">The sequence shown here is derived from an EMBL/GenBank/DDBJ whole genome shotgun (WGS) entry which is preliminary data.</text>
</comment>
<feature type="compositionally biased region" description="Polar residues" evidence="4">
    <location>
        <begin position="1"/>
        <end position="14"/>
    </location>
</feature>
<accession>A0ABD3QRD3</accession>
<evidence type="ECO:0000256" key="2">
    <source>
        <dbReference type="ARBA" id="ARBA00023043"/>
    </source>
</evidence>
<feature type="compositionally biased region" description="Basic and acidic residues" evidence="4">
    <location>
        <begin position="557"/>
        <end position="572"/>
    </location>
</feature>
<keyword evidence="1" id="KW-0677">Repeat</keyword>
<dbReference type="InterPro" id="IPR052420">
    <property type="entry name" value="Espin/Espin-like"/>
</dbReference>
<organism evidence="5 6">
    <name type="scientific">Cyclotella cryptica</name>
    <dbReference type="NCBI Taxonomy" id="29204"/>
    <lineage>
        <taxon>Eukaryota</taxon>
        <taxon>Sar</taxon>
        <taxon>Stramenopiles</taxon>
        <taxon>Ochrophyta</taxon>
        <taxon>Bacillariophyta</taxon>
        <taxon>Coscinodiscophyceae</taxon>
        <taxon>Thalassiosirophycidae</taxon>
        <taxon>Stephanodiscales</taxon>
        <taxon>Stephanodiscaceae</taxon>
        <taxon>Cyclotella</taxon>
    </lineage>
</organism>
<feature type="compositionally biased region" description="Polar residues" evidence="4">
    <location>
        <begin position="163"/>
        <end position="174"/>
    </location>
</feature>
<dbReference type="InterPro" id="IPR002110">
    <property type="entry name" value="Ankyrin_rpt"/>
</dbReference>
<feature type="region of interest" description="Disordered" evidence="4">
    <location>
        <begin position="161"/>
        <end position="183"/>
    </location>
</feature>
<evidence type="ECO:0000256" key="1">
    <source>
        <dbReference type="ARBA" id="ARBA00022737"/>
    </source>
</evidence>
<gene>
    <name evidence="5" type="ORF">HJC23_011583</name>
</gene>
<dbReference type="InterPro" id="IPR036770">
    <property type="entry name" value="Ankyrin_rpt-contain_sf"/>
</dbReference>
<dbReference type="EMBL" id="JABMIG020000016">
    <property type="protein sequence ID" value="KAL3802960.1"/>
    <property type="molecule type" value="Genomic_DNA"/>
</dbReference>
<proteinExistence type="predicted"/>
<feature type="compositionally biased region" description="Polar residues" evidence="4">
    <location>
        <begin position="542"/>
        <end position="555"/>
    </location>
</feature>